<feature type="compositionally biased region" description="Low complexity" evidence="1">
    <location>
        <begin position="518"/>
        <end position="529"/>
    </location>
</feature>
<gene>
    <name evidence="2" type="ORF">EUX98_g3782</name>
</gene>
<feature type="compositionally biased region" description="Polar residues" evidence="1">
    <location>
        <begin position="370"/>
        <end position="383"/>
    </location>
</feature>
<accession>A0A4S4MWS3</accession>
<feature type="compositionally biased region" description="Pro residues" evidence="1">
    <location>
        <begin position="47"/>
        <end position="57"/>
    </location>
</feature>
<evidence type="ECO:0000256" key="1">
    <source>
        <dbReference type="SAM" id="MobiDB-lite"/>
    </source>
</evidence>
<dbReference type="OrthoDB" id="3238644at2759"/>
<organism evidence="2 3">
    <name type="scientific">Antrodiella citrinella</name>
    <dbReference type="NCBI Taxonomy" id="2447956"/>
    <lineage>
        <taxon>Eukaryota</taxon>
        <taxon>Fungi</taxon>
        <taxon>Dikarya</taxon>
        <taxon>Basidiomycota</taxon>
        <taxon>Agaricomycotina</taxon>
        <taxon>Agaricomycetes</taxon>
        <taxon>Polyporales</taxon>
        <taxon>Steccherinaceae</taxon>
        <taxon>Antrodiella</taxon>
    </lineage>
</organism>
<feature type="compositionally biased region" description="Polar residues" evidence="1">
    <location>
        <begin position="342"/>
        <end position="361"/>
    </location>
</feature>
<feature type="region of interest" description="Disordered" evidence="1">
    <location>
        <begin position="511"/>
        <end position="543"/>
    </location>
</feature>
<dbReference type="EMBL" id="SGPM01000082">
    <property type="protein sequence ID" value="THH30415.1"/>
    <property type="molecule type" value="Genomic_DNA"/>
</dbReference>
<reference evidence="2 3" key="1">
    <citation type="submission" date="2019-02" db="EMBL/GenBank/DDBJ databases">
        <title>Genome sequencing of the rare red list fungi Antrodiella citrinella (Flaviporus citrinellus).</title>
        <authorList>
            <person name="Buettner E."/>
            <person name="Kellner H."/>
        </authorList>
    </citation>
    <scope>NUCLEOTIDE SEQUENCE [LARGE SCALE GENOMIC DNA]</scope>
    <source>
        <strain evidence="2 3">DSM 108506</strain>
    </source>
</reference>
<dbReference type="AlphaFoldDB" id="A0A4S4MWS3"/>
<feature type="compositionally biased region" description="Polar residues" evidence="1">
    <location>
        <begin position="76"/>
        <end position="92"/>
    </location>
</feature>
<sequence length="543" mass="59376">MASAASSSMSHTASTSASSSSSQKHRRPKPSRADLLKALEILGPLGNPLPPQLPSPPASRHNSPASAGSKRKADPQSEQSTNKKPRTSSISDTARRIPPSAPQPDLNSHSKQAPTLRSDPPSEDGELREDSAVVVHDPAPVLQSNVPVARQRRGSTLPSRYHDDLHDKYHSFGRQLKYSGDTRLWSTFSPRDPGYRPLLNPPHPGSPYHKFGNLVGRLELVDALVCFAYSLWNKDYGRKACHRPSWSTIESFLSYSKHKWEQAQSSADEREKAFIGLIWMIEAFIHGRKFAYACKAIDKENAELFSKLRADWVAEAEKEVAKAGERESKPSPGMLPSPESIAGTSSANSTPTSRPGDTPSVSAGARPNSGGPSSRYLSAQEQLMQAHRSDTLPPSRLTVPVNANFLSTRKSQSGGINAAHWCMDNSSKYLTLPIMAKHYPRTFSRMMYSSYAATDEHEPDIEDEEGELFWPGQLVTGEGLGWVCTMGKAMIKEFGKDIHYLGLDGVIQKPDPVEVETPSASRPAAPSSSVAHEPSPHPIPVQR</sequence>
<feature type="region of interest" description="Disordered" evidence="1">
    <location>
        <begin position="321"/>
        <end position="396"/>
    </location>
</feature>
<evidence type="ECO:0000313" key="3">
    <source>
        <dbReference type="Proteomes" id="UP000308730"/>
    </source>
</evidence>
<feature type="compositionally biased region" description="Low complexity" evidence="1">
    <location>
        <begin position="1"/>
        <end position="22"/>
    </location>
</feature>
<proteinExistence type="predicted"/>
<feature type="compositionally biased region" description="Polar residues" evidence="1">
    <location>
        <begin position="105"/>
        <end position="115"/>
    </location>
</feature>
<comment type="caution">
    <text evidence="2">The sequence shown here is derived from an EMBL/GenBank/DDBJ whole genome shotgun (WGS) entry which is preliminary data.</text>
</comment>
<protein>
    <submittedName>
        <fullName evidence="2">Uncharacterized protein</fullName>
    </submittedName>
</protein>
<name>A0A4S4MWS3_9APHY</name>
<dbReference type="Proteomes" id="UP000308730">
    <property type="component" value="Unassembled WGS sequence"/>
</dbReference>
<feature type="region of interest" description="Disordered" evidence="1">
    <location>
        <begin position="1"/>
        <end position="144"/>
    </location>
</feature>
<keyword evidence="3" id="KW-1185">Reference proteome</keyword>
<evidence type="ECO:0000313" key="2">
    <source>
        <dbReference type="EMBL" id="THH30415.1"/>
    </source>
</evidence>